<dbReference type="Proteomes" id="UP000051249">
    <property type="component" value="Unassembled WGS sequence"/>
</dbReference>
<dbReference type="InterPro" id="IPR052920">
    <property type="entry name" value="DNA-binding_regulatory"/>
</dbReference>
<dbReference type="Gene3D" id="3.40.50.1820">
    <property type="entry name" value="alpha/beta hydrolase"/>
    <property type="match status" value="1"/>
</dbReference>
<dbReference type="PANTHER" id="PTHR43358:SF4">
    <property type="entry name" value="ALPHA_BETA HYDROLASE FOLD-1 DOMAIN-CONTAINING PROTEIN"/>
    <property type="match status" value="1"/>
</dbReference>
<feature type="chain" id="PRO_5038704142" description="Serine aminopeptidase S33 domain-containing protein" evidence="1">
    <location>
        <begin position="26"/>
        <end position="314"/>
    </location>
</feature>
<name>A0A0R2NI88_9LACO</name>
<organism evidence="3 4">
    <name type="scientific">Pediococcus argentinicus</name>
    <dbReference type="NCBI Taxonomy" id="480391"/>
    <lineage>
        <taxon>Bacteria</taxon>
        <taxon>Bacillati</taxon>
        <taxon>Bacillota</taxon>
        <taxon>Bacilli</taxon>
        <taxon>Lactobacillales</taxon>
        <taxon>Lactobacillaceae</taxon>
        <taxon>Pediococcus</taxon>
    </lineage>
</organism>
<dbReference type="SUPFAM" id="SSF53474">
    <property type="entry name" value="alpha/beta-Hydrolases"/>
    <property type="match status" value="1"/>
</dbReference>
<evidence type="ECO:0000313" key="3">
    <source>
        <dbReference type="EMBL" id="KRO25518.1"/>
    </source>
</evidence>
<feature type="domain" description="Serine aminopeptidase S33" evidence="2">
    <location>
        <begin position="91"/>
        <end position="194"/>
    </location>
</feature>
<feature type="signal peptide" evidence="1">
    <location>
        <begin position="1"/>
        <end position="25"/>
    </location>
</feature>
<dbReference type="PATRIC" id="fig|480391.4.peg.1814"/>
<dbReference type="EMBL" id="JQCQ01000009">
    <property type="protein sequence ID" value="KRO25518.1"/>
    <property type="molecule type" value="Genomic_DNA"/>
</dbReference>
<gene>
    <name evidence="3" type="ORF">IV88_GL001768</name>
</gene>
<comment type="caution">
    <text evidence="3">The sequence shown here is derived from an EMBL/GenBank/DDBJ whole genome shotgun (WGS) entry which is preliminary data.</text>
</comment>
<dbReference type="PANTHER" id="PTHR43358">
    <property type="entry name" value="ALPHA/BETA-HYDROLASE"/>
    <property type="match status" value="1"/>
</dbReference>
<evidence type="ECO:0000313" key="4">
    <source>
        <dbReference type="Proteomes" id="UP000051249"/>
    </source>
</evidence>
<evidence type="ECO:0000256" key="1">
    <source>
        <dbReference type="SAM" id="SignalP"/>
    </source>
</evidence>
<proteinExistence type="predicted"/>
<evidence type="ECO:0000259" key="2">
    <source>
        <dbReference type="Pfam" id="PF12146"/>
    </source>
</evidence>
<dbReference type="InterPro" id="IPR029058">
    <property type="entry name" value="AB_hydrolase_fold"/>
</dbReference>
<sequence>MKRKYRIGLEILAPITLAASGVAAAATRFYDYAFRRVDYVPDAAADKQKYADEYFEYVNWFNSVPSEHWTLHKEDLENHVEATFIPAEHRSDKTVVIAHGYKGNGETMANFAKMFYDNGFNVVCPDDRAHGTSSGDYINFGWLDRLDYVEWAKMVVDKIGDNSEIVLFGVSMGGATIQMTSGEKLPPQVKVLISDCGYSSLDEELTYLLKTQFHLPRTPLTQIISQINRRRLGFSIDEVSSVKQLQKNKLPIMFIHGEKDLYVPTSMLEKSYAATQGPKAKWIVKNAVHAESFWINPIEYKNRVMDFINQNLFK</sequence>
<keyword evidence="4" id="KW-1185">Reference proteome</keyword>
<dbReference type="RefSeq" id="WP_057798816.1">
    <property type="nucleotide sequence ID" value="NZ_BJZZ01000008.1"/>
</dbReference>
<keyword evidence="1" id="KW-0732">Signal</keyword>
<reference evidence="3 4" key="1">
    <citation type="journal article" date="2015" name="Genome Announc.">
        <title>Expanding the biotechnology potential of lactobacilli through comparative genomics of 213 strains and associated genera.</title>
        <authorList>
            <person name="Sun Z."/>
            <person name="Harris H.M."/>
            <person name="McCann A."/>
            <person name="Guo C."/>
            <person name="Argimon S."/>
            <person name="Zhang W."/>
            <person name="Yang X."/>
            <person name="Jeffery I.B."/>
            <person name="Cooney J.C."/>
            <person name="Kagawa T.F."/>
            <person name="Liu W."/>
            <person name="Song Y."/>
            <person name="Salvetti E."/>
            <person name="Wrobel A."/>
            <person name="Rasinkangas P."/>
            <person name="Parkhill J."/>
            <person name="Rea M.C."/>
            <person name="O'Sullivan O."/>
            <person name="Ritari J."/>
            <person name="Douillard F.P."/>
            <person name="Paul Ross R."/>
            <person name="Yang R."/>
            <person name="Briner A.E."/>
            <person name="Felis G.E."/>
            <person name="de Vos W.M."/>
            <person name="Barrangou R."/>
            <person name="Klaenhammer T.R."/>
            <person name="Caufield P.W."/>
            <person name="Cui Y."/>
            <person name="Zhang H."/>
            <person name="O'Toole P.W."/>
        </authorList>
    </citation>
    <scope>NUCLEOTIDE SEQUENCE [LARGE SCALE GENOMIC DNA]</scope>
    <source>
        <strain evidence="3 4">DSM 23026</strain>
    </source>
</reference>
<dbReference type="OrthoDB" id="9776685at2"/>
<accession>A0A0R2NI88</accession>
<dbReference type="InterPro" id="IPR022742">
    <property type="entry name" value="Hydrolase_4"/>
</dbReference>
<protein>
    <recommendedName>
        <fullName evidence="2">Serine aminopeptidase S33 domain-containing protein</fullName>
    </recommendedName>
</protein>
<dbReference type="Pfam" id="PF12146">
    <property type="entry name" value="Hydrolase_4"/>
    <property type="match status" value="1"/>
</dbReference>
<dbReference type="AlphaFoldDB" id="A0A0R2NI88"/>